<dbReference type="Proteomes" id="UP000018418">
    <property type="component" value="Unassembled WGS sequence"/>
</dbReference>
<dbReference type="OrthoDB" id="9794455at2"/>
<evidence type="ECO:0000256" key="2">
    <source>
        <dbReference type="PIRSR" id="PIRSR601952-1"/>
    </source>
</evidence>
<reference evidence="7 8" key="1">
    <citation type="submission" date="2013-10" db="EMBL/GenBank/DDBJ databases">
        <title>The Genome Sequence of Acinetobacter brisouii CIP 110357.</title>
        <authorList>
            <consortium name="The Broad Institute Genomics Platform"/>
            <consortium name="The Broad Institute Genome Sequencing Center for Infectious Disease"/>
            <person name="Cerqueira G."/>
            <person name="Feldgarden M."/>
            <person name="Courvalin P."/>
            <person name="Grillot-Courvalin C."/>
            <person name="Clermont D."/>
            <person name="Rocha E."/>
            <person name="Yoon E.-J."/>
            <person name="Nemec A."/>
            <person name="Young S.K."/>
            <person name="Zeng Q."/>
            <person name="Gargeya S."/>
            <person name="Fitzgerald M."/>
            <person name="Abouelleil A."/>
            <person name="Alvarado L."/>
            <person name="Berlin A.M."/>
            <person name="Chapman S.B."/>
            <person name="Gainer-Dewar J."/>
            <person name="Goldberg J."/>
            <person name="Gnerre S."/>
            <person name="Griggs A."/>
            <person name="Gujja S."/>
            <person name="Hansen M."/>
            <person name="Howarth C."/>
            <person name="Imamovic A."/>
            <person name="Ireland A."/>
            <person name="Larimer J."/>
            <person name="McCowan C."/>
            <person name="Murphy C."/>
            <person name="Pearson M."/>
            <person name="Poon T.W."/>
            <person name="Priest M."/>
            <person name="Roberts A."/>
            <person name="Saif S."/>
            <person name="Shea T."/>
            <person name="Sykes S."/>
            <person name="Wortman J."/>
            <person name="Nusbaum C."/>
            <person name="Birren B."/>
        </authorList>
    </citation>
    <scope>NUCLEOTIDE SEQUENCE [LARGE SCALE GENOMIC DNA]</scope>
    <source>
        <strain evidence="7 8">CIP 110357</strain>
    </source>
</reference>
<dbReference type="PROSITE" id="PS51257">
    <property type="entry name" value="PROKAR_LIPOPROTEIN"/>
    <property type="match status" value="1"/>
</dbReference>
<dbReference type="PANTHER" id="PTHR11596:SF5">
    <property type="entry name" value="ALKALINE PHOSPHATASE"/>
    <property type="match status" value="1"/>
</dbReference>
<evidence type="ECO:0000256" key="6">
    <source>
        <dbReference type="SAM" id="SignalP"/>
    </source>
</evidence>
<comment type="similarity">
    <text evidence="5">Belongs to the alkaline phosphatase family.</text>
</comment>
<comment type="cofactor">
    <cofactor evidence="3">
        <name>Zn(2+)</name>
        <dbReference type="ChEBI" id="CHEBI:29105"/>
    </cofactor>
    <text evidence="3">Binds 2 Zn(2+) ions.</text>
</comment>
<dbReference type="GO" id="GO:0004035">
    <property type="term" value="F:alkaline phosphatase activity"/>
    <property type="evidence" value="ECO:0007669"/>
    <property type="project" value="TreeGrafter"/>
</dbReference>
<dbReference type="AlphaFoldDB" id="V2VXX6"/>
<feature type="binding site" evidence="3">
    <location>
        <position position="350"/>
    </location>
    <ligand>
        <name>Zn(2+)</name>
        <dbReference type="ChEBI" id="CHEBI:29105"/>
        <label>2</label>
    </ligand>
</feature>
<dbReference type="PANTHER" id="PTHR11596">
    <property type="entry name" value="ALKALINE PHOSPHATASE"/>
    <property type="match status" value="1"/>
</dbReference>
<dbReference type="NCBIfam" id="NF007810">
    <property type="entry name" value="PRK10518.1"/>
    <property type="match status" value="1"/>
</dbReference>
<dbReference type="HOGENOM" id="CLU_008539_0_1_6"/>
<evidence type="ECO:0000256" key="1">
    <source>
        <dbReference type="ARBA" id="ARBA00022553"/>
    </source>
</evidence>
<dbReference type="RefSeq" id="WP_004903733.1">
    <property type="nucleotide sequence ID" value="NZ_BBTI01000001.1"/>
</dbReference>
<keyword evidence="6" id="KW-0732">Signal</keyword>
<feature type="binding site" evidence="3">
    <location>
        <position position="392"/>
    </location>
    <ligand>
        <name>Zn(2+)</name>
        <dbReference type="ChEBI" id="CHEBI:29105"/>
        <label>2</label>
    </ligand>
</feature>
<dbReference type="PATRIC" id="fig|1341683.3.peg.759"/>
<proteinExistence type="inferred from homology"/>
<organism evidence="7 8">
    <name type="scientific">Acinetobacter brisouii CIP 110357</name>
    <dbReference type="NCBI Taxonomy" id="1341683"/>
    <lineage>
        <taxon>Bacteria</taxon>
        <taxon>Pseudomonadati</taxon>
        <taxon>Pseudomonadota</taxon>
        <taxon>Gammaproteobacteria</taxon>
        <taxon>Moraxellales</taxon>
        <taxon>Moraxellaceae</taxon>
        <taxon>Acinetobacter</taxon>
    </lineage>
</organism>
<feature type="disulfide bond" evidence="4">
    <location>
        <begin position="309"/>
        <end position="359"/>
    </location>
</feature>
<feature type="active site" description="Phosphoserine intermediate" evidence="2">
    <location>
        <position position="126"/>
    </location>
</feature>
<feature type="binding site" evidence="3">
    <location>
        <position position="179"/>
    </location>
    <ligand>
        <name>Mg(2+)</name>
        <dbReference type="ChEBI" id="CHEBI:18420"/>
    </ligand>
</feature>
<dbReference type="GO" id="GO:0046872">
    <property type="term" value="F:metal ion binding"/>
    <property type="evidence" value="ECO:0007669"/>
    <property type="project" value="UniProtKB-KW"/>
</dbReference>
<sequence>MNLKPLLLSSCVAIAVSACSSLPQTTASRSSLIAPYAKGQLDQFSGATRLTAERSEALKASISSRHVKHVILFIGDGTSDSEITIARNYVEGAGGYFKGIDVLPFTGSYTTYSVNKDKTIDYVTDSAASASAWAMGIKTYNGAIGVDVQAKAHESILALAKRAGYATGNVTTTELQDATPAALIAHVTHRKCYSPSSTAKLCPTNALENGGLGSISEQLLDARADVTLGGGATSFNEMATVGQYKGQTLLAQAQARGYKMVSNADQLSQLSTANQQQPVLGLFAQGNLPVSWIGPKAVLNGNKQAAQRCQINPARGAEVPSLRMMTAKAIQLLEKNPKGFFLQVESGSIDKQNHAADPCGQIGETVALDEAVQEALAFAKTHPDTLIIVTGDHAHTSQIIPVDTDSPGKTANLLTKDQSPMAVNYATSTGNSQEHTGAQVRIAAYGPRAANVSGLIDQTDLFFIMRDALNIH</sequence>
<feature type="disulfide bond" evidence="4">
    <location>
        <begin position="192"/>
        <end position="202"/>
    </location>
</feature>
<keyword evidence="8" id="KW-1185">Reference proteome</keyword>
<dbReference type="STRING" id="396323.VH98_08230"/>
<keyword evidence="3" id="KW-0479">Metal-binding</keyword>
<comment type="cofactor">
    <cofactor evidence="3">
        <name>Mg(2+)</name>
        <dbReference type="ChEBI" id="CHEBI:18420"/>
    </cofactor>
    <text evidence="3">Binds 1 Mg(2+) ion.</text>
</comment>
<comment type="caution">
    <text evidence="7">The sequence shown here is derived from an EMBL/GenBank/DDBJ whole genome shotgun (WGS) entry which is preliminary data.</text>
</comment>
<feature type="binding site" evidence="3">
    <location>
        <position position="177"/>
    </location>
    <ligand>
        <name>Mg(2+)</name>
        <dbReference type="ChEBI" id="CHEBI:18420"/>
    </ligand>
</feature>
<dbReference type="Gene3D" id="3.40.720.10">
    <property type="entry name" value="Alkaline Phosphatase, subunit A"/>
    <property type="match status" value="1"/>
</dbReference>
<gene>
    <name evidence="7" type="ORF">P255_00766</name>
</gene>
<feature type="binding site" evidence="3">
    <location>
        <position position="345"/>
    </location>
    <ligand>
        <name>Mg(2+)</name>
        <dbReference type="ChEBI" id="CHEBI:18420"/>
    </ligand>
</feature>
<dbReference type="CDD" id="cd16012">
    <property type="entry name" value="ALP"/>
    <property type="match status" value="1"/>
</dbReference>
<evidence type="ECO:0000313" key="8">
    <source>
        <dbReference type="Proteomes" id="UP000018418"/>
    </source>
</evidence>
<dbReference type="EMBL" id="AYEU01000003">
    <property type="protein sequence ID" value="ESK52609.1"/>
    <property type="molecule type" value="Genomic_DNA"/>
</dbReference>
<accession>V2VXX6</accession>
<dbReference type="PRINTS" id="PR00113">
    <property type="entry name" value="ALKPHPHTASE"/>
</dbReference>
<dbReference type="Pfam" id="PF00245">
    <property type="entry name" value="Alk_phosphatase"/>
    <property type="match status" value="2"/>
</dbReference>
<dbReference type="InterPro" id="IPR017850">
    <property type="entry name" value="Alkaline_phosphatase_core_sf"/>
</dbReference>
<feature type="binding site" evidence="3">
    <location>
        <position position="354"/>
    </location>
    <ligand>
        <name>Zn(2+)</name>
        <dbReference type="ChEBI" id="CHEBI:29105"/>
        <label>2</label>
    </ligand>
</feature>
<evidence type="ECO:0008006" key="9">
    <source>
        <dbReference type="Google" id="ProtNLM"/>
    </source>
</evidence>
<dbReference type="SMART" id="SM00098">
    <property type="entry name" value="alkPPc"/>
    <property type="match status" value="1"/>
</dbReference>
<evidence type="ECO:0000313" key="7">
    <source>
        <dbReference type="EMBL" id="ESK52609.1"/>
    </source>
</evidence>
<evidence type="ECO:0000256" key="4">
    <source>
        <dbReference type="PIRSR" id="PIRSR601952-3"/>
    </source>
</evidence>
<feature type="binding site" evidence="3">
    <location>
        <position position="393"/>
    </location>
    <ligand>
        <name>Zn(2+)</name>
        <dbReference type="ChEBI" id="CHEBI:29105"/>
        <label>2</label>
    </ligand>
</feature>
<keyword evidence="3" id="KW-0862">Zinc</keyword>
<feature type="binding site" evidence="3">
    <location>
        <position position="435"/>
    </location>
    <ligand>
        <name>Zn(2+)</name>
        <dbReference type="ChEBI" id="CHEBI:29105"/>
        <label>2</label>
    </ligand>
</feature>
<feature type="binding site" evidence="3">
    <location>
        <position position="76"/>
    </location>
    <ligand>
        <name>Zn(2+)</name>
        <dbReference type="ChEBI" id="CHEBI:29105"/>
        <label>2</label>
    </ligand>
</feature>
<keyword evidence="1" id="KW-0597">Phosphoprotein</keyword>
<dbReference type="SUPFAM" id="SSF53649">
    <property type="entry name" value="Alkaline phosphatase-like"/>
    <property type="match status" value="1"/>
</dbReference>
<feature type="binding site" evidence="3">
    <location>
        <position position="76"/>
    </location>
    <ligand>
        <name>Mg(2+)</name>
        <dbReference type="ChEBI" id="CHEBI:18420"/>
    </ligand>
</feature>
<protein>
    <recommendedName>
        <fullName evidence="9">Alkaline phosphatase</fullName>
    </recommendedName>
</protein>
<name>V2VXX6_9GAMM</name>
<evidence type="ECO:0000256" key="5">
    <source>
        <dbReference type="RuleBase" id="RU003946"/>
    </source>
</evidence>
<dbReference type="InterPro" id="IPR001952">
    <property type="entry name" value="Alkaline_phosphatase"/>
</dbReference>
<feature type="chain" id="PRO_5004711498" description="Alkaline phosphatase" evidence="6">
    <location>
        <begin position="21"/>
        <end position="472"/>
    </location>
</feature>
<feature type="signal peptide" evidence="6">
    <location>
        <begin position="1"/>
        <end position="20"/>
    </location>
</feature>
<keyword evidence="4" id="KW-1015">Disulfide bond</keyword>
<keyword evidence="3" id="KW-0460">Magnesium</keyword>
<evidence type="ECO:0000256" key="3">
    <source>
        <dbReference type="PIRSR" id="PIRSR601952-2"/>
    </source>
</evidence>